<protein>
    <submittedName>
        <fullName evidence="3">NgoFVII family restriction endonuclease</fullName>
        <ecNumber evidence="3">3.1.21.-</ecNumber>
    </submittedName>
</protein>
<dbReference type="AlphaFoldDB" id="A0A942TEE5"/>
<evidence type="ECO:0000313" key="4">
    <source>
        <dbReference type="Proteomes" id="UP000681414"/>
    </source>
</evidence>
<dbReference type="Proteomes" id="UP000681414">
    <property type="component" value="Unassembled WGS sequence"/>
</dbReference>
<organism evidence="3 4">
    <name type="scientific">Lederbergia citri</name>
    <dbReference type="NCBI Taxonomy" id="2833580"/>
    <lineage>
        <taxon>Bacteria</taxon>
        <taxon>Bacillati</taxon>
        <taxon>Bacillota</taxon>
        <taxon>Bacilli</taxon>
        <taxon>Bacillales</taxon>
        <taxon>Bacillaceae</taxon>
        <taxon>Lederbergia</taxon>
    </lineage>
</organism>
<dbReference type="EMBL" id="JAGYPG010000002">
    <property type="protein sequence ID" value="MBS4196451.1"/>
    <property type="molecule type" value="Genomic_DNA"/>
</dbReference>
<keyword evidence="3" id="KW-0378">Hydrolase</keyword>
<feature type="domain" description="Restriction endonuclease type II NgoFVII N-terminal" evidence="1">
    <location>
        <begin position="7"/>
        <end position="139"/>
    </location>
</feature>
<keyword evidence="3" id="KW-0255">Endonuclease</keyword>
<dbReference type="InterPro" id="IPR019065">
    <property type="entry name" value="RE_NgoFVII_N"/>
</dbReference>
<dbReference type="EC" id="3.1.21.-" evidence="3"/>
<dbReference type="Pfam" id="PF09565">
    <property type="entry name" value="RE_NgoFVII"/>
    <property type="match status" value="1"/>
</dbReference>
<accession>A0A942TEE5</accession>
<keyword evidence="4" id="KW-1185">Reference proteome</keyword>
<comment type="caution">
    <text evidence="3">The sequence shown here is derived from an EMBL/GenBank/DDBJ whole genome shotgun (WGS) entry which is preliminary data.</text>
</comment>
<keyword evidence="3" id="KW-0540">Nuclease</keyword>
<dbReference type="CDD" id="cd09117">
    <property type="entry name" value="PLDc_Bfil_DEXD_like"/>
    <property type="match status" value="1"/>
</dbReference>
<dbReference type="RefSeq" id="WP_213125583.1">
    <property type="nucleotide sequence ID" value="NZ_JAGYPG010000002.1"/>
</dbReference>
<name>A0A942TEE5_9BACI</name>
<feature type="domain" description="Restriction endonuclease type II NgoFVII C-terminal B3-like DNA-binding" evidence="2">
    <location>
        <begin position="187"/>
        <end position="301"/>
    </location>
</feature>
<evidence type="ECO:0000259" key="2">
    <source>
        <dbReference type="Pfam" id="PF20731"/>
    </source>
</evidence>
<reference evidence="3 4" key="1">
    <citation type="submission" date="2021-05" db="EMBL/GenBank/DDBJ databases">
        <title>Novel Bacillus species.</title>
        <authorList>
            <person name="Liu G."/>
        </authorList>
    </citation>
    <scope>NUCLEOTIDE SEQUENCE [LARGE SCALE GENOMIC DNA]</scope>
    <source>
        <strain evidence="4">FJAT-49780</strain>
    </source>
</reference>
<sequence length="316" mass="36955">MTIYDNDLIHAVIDSPYRKGNRHLSVVTGYASAPFILELLQKYKDLRLEVIVGMAKQDPIDVWTHKEFKRMVEKYDRLSIKYFVGERPIHSKIYYWYPTLDLPELIFVGSANLTRNGFINFQEVLAEVEMDNPMRRLQEKELVECIKENVEQYLTFSYANDQEEIDTNLLKTMAKGKEFVDLPLTELNSKDRKVHKKSGLNWGQRKGRNKNQAYIPVPLKIHKEMPDFFPARSERFTLLTDDAESFVCVMAQDNAKAIESSYDNSLIGHYFRKRLGLEPGAEVKIEHLDEYGRDAVRIYKINTETYYMDFAVPNTE</sequence>
<dbReference type="InterPro" id="IPR048923">
    <property type="entry name" value="RE_NgoFVII_C"/>
</dbReference>
<dbReference type="Gene3D" id="3.30.870.10">
    <property type="entry name" value="Endonuclease Chain A"/>
    <property type="match status" value="1"/>
</dbReference>
<dbReference type="GO" id="GO:0016787">
    <property type="term" value="F:hydrolase activity"/>
    <property type="evidence" value="ECO:0007669"/>
    <property type="project" value="UniProtKB-KW"/>
</dbReference>
<evidence type="ECO:0000313" key="3">
    <source>
        <dbReference type="EMBL" id="MBS4196451.1"/>
    </source>
</evidence>
<dbReference type="GO" id="GO:0004519">
    <property type="term" value="F:endonuclease activity"/>
    <property type="evidence" value="ECO:0007669"/>
    <property type="project" value="UniProtKB-KW"/>
</dbReference>
<proteinExistence type="predicted"/>
<evidence type="ECO:0000259" key="1">
    <source>
        <dbReference type="Pfam" id="PF09565"/>
    </source>
</evidence>
<gene>
    <name evidence="3" type="ORF">KHA97_15405</name>
</gene>
<dbReference type="Pfam" id="PF20731">
    <property type="entry name" value="RE_NgoFVII_C"/>
    <property type="match status" value="1"/>
</dbReference>